<keyword evidence="4" id="KW-0964">Secreted</keyword>
<evidence type="ECO:0000313" key="14">
    <source>
        <dbReference type="Proteomes" id="UP000752171"/>
    </source>
</evidence>
<organism evidence="12 13">
    <name type="scientific">Astyanax mexicanus</name>
    <name type="common">Blind cave fish</name>
    <name type="synonym">Astyanax fasciatus mexicanus</name>
    <dbReference type="NCBI Taxonomy" id="7994"/>
    <lineage>
        <taxon>Eukaryota</taxon>
        <taxon>Metazoa</taxon>
        <taxon>Chordata</taxon>
        <taxon>Craniata</taxon>
        <taxon>Vertebrata</taxon>
        <taxon>Euteleostomi</taxon>
        <taxon>Actinopterygii</taxon>
        <taxon>Neopterygii</taxon>
        <taxon>Teleostei</taxon>
        <taxon>Ostariophysi</taxon>
        <taxon>Characiformes</taxon>
        <taxon>Characoidei</taxon>
        <taxon>Acestrorhamphidae</taxon>
        <taxon>Acestrorhamphinae</taxon>
        <taxon>Astyanax</taxon>
    </lineage>
</organism>
<feature type="signal peptide" evidence="10">
    <location>
        <begin position="1"/>
        <end position="20"/>
    </location>
</feature>
<evidence type="ECO:0000313" key="12">
    <source>
        <dbReference type="Ensembl" id="ENSAMXP00005016298.1"/>
    </source>
</evidence>
<dbReference type="PANTHER" id="PTHR15106:SF2">
    <property type="entry name" value="RETINOIC ACID RECEPTOR RESPONDER PROTEIN 2"/>
    <property type="match status" value="1"/>
</dbReference>
<dbReference type="Proteomes" id="UP000694621">
    <property type="component" value="Unplaced"/>
</dbReference>
<evidence type="ECO:0000256" key="1">
    <source>
        <dbReference type="ARBA" id="ARBA00004613"/>
    </source>
</evidence>
<dbReference type="GO" id="GO:0005576">
    <property type="term" value="C:extracellular region"/>
    <property type="evidence" value="ECO:0007669"/>
    <property type="project" value="UniProtKB-SubCell"/>
</dbReference>
<dbReference type="KEGG" id="amex:103040706"/>
<dbReference type="Ensembl" id="ENSAMXT00005017985.1">
    <property type="protein sequence ID" value="ENSAMXP00005016298.1"/>
    <property type="gene ID" value="ENSAMXG00005008520.1"/>
</dbReference>
<dbReference type="InterPro" id="IPR029562">
    <property type="entry name" value="Chemerin"/>
</dbReference>
<accession>A0A8B9HPA3</accession>
<protein>
    <recommendedName>
        <fullName evidence="2">Retinoic acid receptor responder protein 2</fullName>
    </recommendedName>
    <alternativeName>
        <fullName evidence="9">Chemerin</fullName>
    </alternativeName>
</protein>
<evidence type="ECO:0000256" key="4">
    <source>
        <dbReference type="ARBA" id="ARBA00022525"/>
    </source>
</evidence>
<proteinExistence type="predicted"/>
<dbReference type="PANTHER" id="PTHR15106">
    <property type="entry name" value="RETINOIC ACID RECEPTOR RESPONDER PROTEIN 2"/>
    <property type="match status" value="1"/>
</dbReference>
<evidence type="ECO:0000256" key="9">
    <source>
        <dbReference type="ARBA" id="ARBA00032785"/>
    </source>
</evidence>
<evidence type="ECO:0000313" key="11">
    <source>
        <dbReference type="EMBL" id="KAG9283222.1"/>
    </source>
</evidence>
<dbReference type="InterPro" id="IPR046350">
    <property type="entry name" value="Cystatin_sf"/>
</dbReference>
<dbReference type="Proteomes" id="UP000752171">
    <property type="component" value="Unassembled WGS sequence"/>
</dbReference>
<evidence type="ECO:0000256" key="10">
    <source>
        <dbReference type="SAM" id="SignalP"/>
    </source>
</evidence>
<dbReference type="GO" id="GO:0005102">
    <property type="term" value="F:signaling receptor binding"/>
    <property type="evidence" value="ECO:0007669"/>
    <property type="project" value="InterPro"/>
</dbReference>
<keyword evidence="6" id="KW-0221">Differentiation</keyword>
<feature type="chain" id="PRO_5044668998" description="Retinoic acid receptor responder protein 2" evidence="10">
    <location>
        <begin position="21"/>
        <end position="165"/>
    </location>
</feature>
<dbReference type="OMA" id="VHHHFRF"/>
<name>A0A8B9HPA3_ASTMX</name>
<evidence type="ECO:0000256" key="2">
    <source>
        <dbReference type="ARBA" id="ARBA00018808"/>
    </source>
</evidence>
<dbReference type="GO" id="GO:0030154">
    <property type="term" value="P:cell differentiation"/>
    <property type="evidence" value="ECO:0007669"/>
    <property type="project" value="UniProtKB-KW"/>
</dbReference>
<evidence type="ECO:0000313" key="13">
    <source>
        <dbReference type="Proteomes" id="UP000694621"/>
    </source>
</evidence>
<evidence type="ECO:0000256" key="5">
    <source>
        <dbReference type="ARBA" id="ARBA00022729"/>
    </source>
</evidence>
<dbReference type="GO" id="GO:0050994">
    <property type="term" value="P:regulation of lipid catabolic process"/>
    <property type="evidence" value="ECO:0007669"/>
    <property type="project" value="InterPro"/>
</dbReference>
<evidence type="ECO:0000256" key="3">
    <source>
        <dbReference type="ARBA" id="ARBA00022500"/>
    </source>
</evidence>
<dbReference type="Gene3D" id="3.10.450.10">
    <property type="match status" value="1"/>
</dbReference>
<keyword evidence="8" id="KW-0395">Inflammatory response</keyword>
<dbReference type="GO" id="GO:0006954">
    <property type="term" value="P:inflammatory response"/>
    <property type="evidence" value="ECO:0007669"/>
    <property type="project" value="UniProtKB-KW"/>
</dbReference>
<gene>
    <name evidence="11" type="ORF">AMEX_G1972</name>
</gene>
<comment type="subcellular location">
    <subcellularLocation>
        <location evidence="1">Secreted</location>
    </subcellularLocation>
</comment>
<reference evidence="12" key="2">
    <citation type="submission" date="2025-05" db="UniProtKB">
        <authorList>
            <consortium name="Ensembl"/>
        </authorList>
    </citation>
    <scope>IDENTIFICATION</scope>
</reference>
<dbReference type="GO" id="GO:0006935">
    <property type="term" value="P:chemotaxis"/>
    <property type="evidence" value="ECO:0007669"/>
    <property type="project" value="UniProtKB-KW"/>
</dbReference>
<evidence type="ECO:0000256" key="8">
    <source>
        <dbReference type="ARBA" id="ARBA00023198"/>
    </source>
</evidence>
<reference evidence="11 14" key="1">
    <citation type="submission" date="2021-07" db="EMBL/GenBank/DDBJ databases">
        <authorList>
            <person name="Imarazene B."/>
            <person name="Zahm M."/>
            <person name="Klopp C."/>
            <person name="Cabau C."/>
            <person name="Beille S."/>
            <person name="Jouanno E."/>
            <person name="Castinel A."/>
            <person name="Lluch J."/>
            <person name="Gil L."/>
            <person name="Kuchtly C."/>
            <person name="Lopez Roques C."/>
            <person name="Donnadieu C."/>
            <person name="Parrinello H."/>
            <person name="Journot L."/>
            <person name="Du K."/>
            <person name="Schartl M."/>
            <person name="Retaux S."/>
            <person name="Guiguen Y."/>
        </authorList>
    </citation>
    <scope>NUCLEOTIDE SEQUENCE [LARGE SCALE GENOMIC DNA]</scope>
    <source>
        <strain evidence="11">Pach_M1</strain>
        <tissue evidence="11">Testis</tissue>
    </source>
</reference>
<keyword evidence="3" id="KW-0145">Chemotaxis</keyword>
<sequence length="165" mass="18417">MAVVLLLLALICGAFSSSEAQTDFDKLPESHRKGIELAVNQINSHRTIQQHFLFFKSLEKSDIDAGFGAKFLYHHFLLKPTTCRRGTADANRSKCAFRDDRPVIDCGICFKTFNGAIEETPKPNIHCVYKPTLTKVMVTNRIDTCNKMSYSSGSASVLLVKTNKN</sequence>
<dbReference type="EMBL" id="JAICCE010000001">
    <property type="protein sequence ID" value="KAG9283222.1"/>
    <property type="molecule type" value="Genomic_DNA"/>
</dbReference>
<dbReference type="SUPFAM" id="SSF54403">
    <property type="entry name" value="Cystatin/monellin"/>
    <property type="match status" value="1"/>
</dbReference>
<keyword evidence="5 10" id="KW-0732">Signal</keyword>
<evidence type="ECO:0000256" key="6">
    <source>
        <dbReference type="ARBA" id="ARBA00022782"/>
    </source>
</evidence>
<dbReference type="OrthoDB" id="8547623at2759"/>
<evidence type="ECO:0000256" key="7">
    <source>
        <dbReference type="ARBA" id="ARBA00023157"/>
    </source>
</evidence>
<dbReference type="RefSeq" id="XP_007260180.2">
    <property type="nucleotide sequence ID" value="XM_007260118.4"/>
</dbReference>
<dbReference type="AlphaFoldDB" id="A0A8B9HPA3"/>
<keyword evidence="7" id="KW-1015">Disulfide bond</keyword>